<dbReference type="SMART" id="SM00382">
    <property type="entry name" value="AAA"/>
    <property type="match status" value="1"/>
</dbReference>
<dbReference type="InterPro" id="IPR003593">
    <property type="entry name" value="AAA+_ATPase"/>
</dbReference>
<dbReference type="EMBL" id="MU864938">
    <property type="protein sequence ID" value="KAK4465588.1"/>
    <property type="molecule type" value="Genomic_DNA"/>
</dbReference>
<dbReference type="GO" id="GO:0016887">
    <property type="term" value="F:ATP hydrolysis activity"/>
    <property type="evidence" value="ECO:0007669"/>
    <property type="project" value="InterPro"/>
</dbReference>
<dbReference type="Pfam" id="PF22942">
    <property type="entry name" value="DUF7025"/>
    <property type="match status" value="1"/>
</dbReference>
<dbReference type="InterPro" id="IPR027417">
    <property type="entry name" value="P-loop_NTPase"/>
</dbReference>
<evidence type="ECO:0000313" key="4">
    <source>
        <dbReference type="Proteomes" id="UP001321749"/>
    </source>
</evidence>
<reference evidence="3" key="1">
    <citation type="journal article" date="2023" name="Mol. Phylogenet. Evol.">
        <title>Genome-scale phylogeny and comparative genomics of the fungal order Sordariales.</title>
        <authorList>
            <person name="Hensen N."/>
            <person name="Bonometti L."/>
            <person name="Westerberg I."/>
            <person name="Brannstrom I.O."/>
            <person name="Guillou S."/>
            <person name="Cros-Aarteil S."/>
            <person name="Calhoun S."/>
            <person name="Haridas S."/>
            <person name="Kuo A."/>
            <person name="Mondo S."/>
            <person name="Pangilinan J."/>
            <person name="Riley R."/>
            <person name="LaButti K."/>
            <person name="Andreopoulos B."/>
            <person name="Lipzen A."/>
            <person name="Chen C."/>
            <person name="Yan M."/>
            <person name="Daum C."/>
            <person name="Ng V."/>
            <person name="Clum A."/>
            <person name="Steindorff A."/>
            <person name="Ohm R.A."/>
            <person name="Martin F."/>
            <person name="Silar P."/>
            <person name="Natvig D.O."/>
            <person name="Lalanne C."/>
            <person name="Gautier V."/>
            <person name="Ament-Velasquez S.L."/>
            <person name="Kruys A."/>
            <person name="Hutchinson M.I."/>
            <person name="Powell A.J."/>
            <person name="Barry K."/>
            <person name="Miller A.N."/>
            <person name="Grigoriev I.V."/>
            <person name="Debuchy R."/>
            <person name="Gladieux P."/>
            <person name="Hiltunen Thoren M."/>
            <person name="Johannesson H."/>
        </authorList>
    </citation>
    <scope>NUCLEOTIDE SEQUENCE</scope>
    <source>
        <strain evidence="3">PSN324</strain>
    </source>
</reference>
<reference evidence="3" key="2">
    <citation type="submission" date="2023-06" db="EMBL/GenBank/DDBJ databases">
        <authorList>
            <consortium name="Lawrence Berkeley National Laboratory"/>
            <person name="Mondo S.J."/>
            <person name="Hensen N."/>
            <person name="Bonometti L."/>
            <person name="Westerberg I."/>
            <person name="Brannstrom I.O."/>
            <person name="Guillou S."/>
            <person name="Cros-Aarteil S."/>
            <person name="Calhoun S."/>
            <person name="Haridas S."/>
            <person name="Kuo A."/>
            <person name="Pangilinan J."/>
            <person name="Riley R."/>
            <person name="Labutti K."/>
            <person name="Andreopoulos B."/>
            <person name="Lipzen A."/>
            <person name="Chen C."/>
            <person name="Yanf M."/>
            <person name="Daum C."/>
            <person name="Ng V."/>
            <person name="Clum A."/>
            <person name="Steindorff A."/>
            <person name="Ohm R."/>
            <person name="Martin F."/>
            <person name="Silar P."/>
            <person name="Natvig D."/>
            <person name="Lalanne C."/>
            <person name="Gautier V."/>
            <person name="Ament-Velasquez S.L."/>
            <person name="Kruys A."/>
            <person name="Hutchinson M.I."/>
            <person name="Powell A.J."/>
            <person name="Barry K."/>
            <person name="Miller A.N."/>
            <person name="Grigoriev I.V."/>
            <person name="Debuchy R."/>
            <person name="Gladieux P."/>
            <person name="Thoren M.H."/>
            <person name="Johannesson H."/>
        </authorList>
    </citation>
    <scope>NUCLEOTIDE SEQUENCE</scope>
    <source>
        <strain evidence="3">PSN324</strain>
    </source>
</reference>
<dbReference type="Pfam" id="PF00004">
    <property type="entry name" value="AAA"/>
    <property type="match status" value="1"/>
</dbReference>
<sequence length="880" mass="99284">MYPRDDDTSSTASYEDIGRRNRMYPNKEELAMIPGKRTLDPEEMPEILYTAEYRSANGKVLESRQSTKPFESLVWDSYAKDNDSKTPVIEIVTRISLAPSAGQYNQGMMPPRNRYYSDEEDDDYIPPDMNDTRRPVRTEMIIRSNFLRAALTAVIGYYPGFERLGESQPIEAPYQVLVHHREALEHFKLNQPSCHSAEYADTTAKHIDVLLGFLAETHSEHLALEAKRWDNPSGATATYDMFWVLLKPGEIVYRERHGCVTPFVISSATPMVGSDGRQTGYLVYLWNVTWSDSGLKRKMIQTIVPPWTGERAIDALPIVPARFLPGGAKKAAEEQVRLGRAYWELAKQPAYKEYDGPLGFRDGQNGAKITGRVIVDCEGYVRFRDDGPGRAAVCGSYPPPRRRRGNHGPKEDQLPQIEPRCSCEACCQAGLKQGPSLWAGFDSGDPKSGNLPQNEDLYFHIIGPTIPAFILSERRWDEILVSGLSEVKPDQEAFKYLVLDPEIKLTVKAMIGKFASLDGKLTPWPSDFVKNKGEGRIFLLHGSPGVGKTCTAECAAELARRPLLALTSGDLSTSMSASAVEGALDYFLKLGERFGALVLLDEADVYLEQRRTRDLKRNGLVSVFLRALEYYKGVLFLTTNRVEAFDDAFTSRIHVTLHYKRLGDEDRAKIWMHNFERLERDSNNKVFIPQSTRNFASDSPAMHALRWNGREIRNALQTAVALAETEALDDGLETVTVQDRHLRAVVRMSSGFKSFLSKRRAAIAEGLDGDDNEDEGKETFKCGRAMLANDDYEEDGEGADDESEEEADEPKIRRYGNHDLADYQMQLMLLEQQSKRRQMEQRDVHWMADVEVLDHNPEELLALLKRQQAVREGLVRGSKG</sequence>
<accession>A0AAV9HXT9</accession>
<dbReference type="Pfam" id="PF23232">
    <property type="entry name" value="AAA_lid_13"/>
    <property type="match status" value="1"/>
</dbReference>
<dbReference type="InterPro" id="IPR054289">
    <property type="entry name" value="DUF7025"/>
</dbReference>
<dbReference type="InterPro" id="IPR003959">
    <property type="entry name" value="ATPase_AAA_core"/>
</dbReference>
<feature type="region of interest" description="Disordered" evidence="1">
    <location>
        <begin position="1"/>
        <end position="21"/>
    </location>
</feature>
<dbReference type="Gene3D" id="3.40.50.300">
    <property type="entry name" value="P-loop containing nucleotide triphosphate hydrolases"/>
    <property type="match status" value="1"/>
</dbReference>
<gene>
    <name evidence="3" type="ORF">QBC42DRAFT_261018</name>
</gene>
<dbReference type="GO" id="GO:0005524">
    <property type="term" value="F:ATP binding"/>
    <property type="evidence" value="ECO:0007669"/>
    <property type="project" value="InterPro"/>
</dbReference>
<feature type="compositionally biased region" description="Acidic residues" evidence="1">
    <location>
        <begin position="790"/>
        <end position="808"/>
    </location>
</feature>
<dbReference type="Proteomes" id="UP001321749">
    <property type="component" value="Unassembled WGS sequence"/>
</dbReference>
<dbReference type="PANTHER" id="PTHR46411">
    <property type="entry name" value="FAMILY ATPASE, PUTATIVE-RELATED"/>
    <property type="match status" value="1"/>
</dbReference>
<dbReference type="AlphaFoldDB" id="A0AAV9HXT9"/>
<feature type="region of interest" description="Disordered" evidence="1">
    <location>
        <begin position="789"/>
        <end position="810"/>
    </location>
</feature>
<evidence type="ECO:0000259" key="2">
    <source>
        <dbReference type="SMART" id="SM00382"/>
    </source>
</evidence>
<protein>
    <recommendedName>
        <fullName evidence="2">AAA+ ATPase domain-containing protein</fullName>
    </recommendedName>
</protein>
<proteinExistence type="predicted"/>
<dbReference type="PANTHER" id="PTHR46411:SF2">
    <property type="entry name" value="AAA+ ATPASE DOMAIN-CONTAINING PROTEIN"/>
    <property type="match status" value="1"/>
</dbReference>
<feature type="region of interest" description="Disordered" evidence="1">
    <location>
        <begin position="103"/>
        <end position="132"/>
    </location>
</feature>
<feature type="domain" description="AAA+ ATPase" evidence="2">
    <location>
        <begin position="534"/>
        <end position="663"/>
    </location>
</feature>
<keyword evidence="4" id="KW-1185">Reference proteome</keyword>
<name>A0AAV9HXT9_9PEZI</name>
<organism evidence="3 4">
    <name type="scientific">Cladorrhinum samala</name>
    <dbReference type="NCBI Taxonomy" id="585594"/>
    <lineage>
        <taxon>Eukaryota</taxon>
        <taxon>Fungi</taxon>
        <taxon>Dikarya</taxon>
        <taxon>Ascomycota</taxon>
        <taxon>Pezizomycotina</taxon>
        <taxon>Sordariomycetes</taxon>
        <taxon>Sordariomycetidae</taxon>
        <taxon>Sordariales</taxon>
        <taxon>Podosporaceae</taxon>
        <taxon>Cladorrhinum</taxon>
    </lineage>
</organism>
<dbReference type="SUPFAM" id="SSF52540">
    <property type="entry name" value="P-loop containing nucleoside triphosphate hydrolases"/>
    <property type="match status" value="1"/>
</dbReference>
<feature type="region of interest" description="Disordered" evidence="1">
    <location>
        <begin position="392"/>
        <end position="413"/>
    </location>
</feature>
<dbReference type="InterPro" id="IPR056599">
    <property type="entry name" value="AAA_lid_fung"/>
</dbReference>
<evidence type="ECO:0000313" key="3">
    <source>
        <dbReference type="EMBL" id="KAK4465588.1"/>
    </source>
</evidence>
<comment type="caution">
    <text evidence="3">The sequence shown here is derived from an EMBL/GenBank/DDBJ whole genome shotgun (WGS) entry which is preliminary data.</text>
</comment>
<evidence type="ECO:0000256" key="1">
    <source>
        <dbReference type="SAM" id="MobiDB-lite"/>
    </source>
</evidence>